<gene>
    <name evidence="1" type="ORF">BDD14_5604</name>
</gene>
<dbReference type="Proteomes" id="UP000292958">
    <property type="component" value="Unassembled WGS sequence"/>
</dbReference>
<keyword evidence="2" id="KW-1185">Reference proteome</keyword>
<dbReference type="EMBL" id="SHKW01000002">
    <property type="protein sequence ID" value="RZU35541.1"/>
    <property type="molecule type" value="Genomic_DNA"/>
</dbReference>
<dbReference type="AlphaFoldDB" id="A0A4Q7YGC3"/>
<accession>A0A4Q7YGC3</accession>
<proteinExistence type="predicted"/>
<organism evidence="1 2">
    <name type="scientific">Edaphobacter modestus</name>
    <dbReference type="NCBI Taxonomy" id="388466"/>
    <lineage>
        <taxon>Bacteria</taxon>
        <taxon>Pseudomonadati</taxon>
        <taxon>Acidobacteriota</taxon>
        <taxon>Terriglobia</taxon>
        <taxon>Terriglobales</taxon>
        <taxon>Acidobacteriaceae</taxon>
        <taxon>Edaphobacter</taxon>
    </lineage>
</organism>
<comment type="caution">
    <text evidence="1">The sequence shown here is derived from an EMBL/GenBank/DDBJ whole genome shotgun (WGS) entry which is preliminary data.</text>
</comment>
<sequence length="176" mass="18843">MAGGVPCGADSLELKNGSLIKGKFMGGTESGISFQVGSSVQKYNLADIVSLKFDSERAASNQPNVDEFASQRTATGRACRHEDTGVCHDPGKNSISVRTIYAIDSTQNQVGDPFQAPLEEPLRVDGKEIVSRDAAVDGRLAESKYSGTFTGRSQLRLDLTAPNFVGRDFLDSLCHV</sequence>
<protein>
    <submittedName>
        <fullName evidence="1">Uncharacterized protein</fullName>
    </submittedName>
</protein>
<evidence type="ECO:0000313" key="2">
    <source>
        <dbReference type="Proteomes" id="UP000292958"/>
    </source>
</evidence>
<evidence type="ECO:0000313" key="1">
    <source>
        <dbReference type="EMBL" id="RZU35541.1"/>
    </source>
</evidence>
<reference evidence="1 2" key="1">
    <citation type="submission" date="2019-02" db="EMBL/GenBank/DDBJ databases">
        <title>Genomic Encyclopedia of Archaeal and Bacterial Type Strains, Phase II (KMG-II): from individual species to whole genera.</title>
        <authorList>
            <person name="Goeker M."/>
        </authorList>
    </citation>
    <scope>NUCLEOTIDE SEQUENCE [LARGE SCALE GENOMIC DNA]</scope>
    <source>
        <strain evidence="1 2">DSM 18101</strain>
    </source>
</reference>
<name>A0A4Q7YGC3_9BACT</name>